<sequence>MLRLVLHSHLPLRIKVALYKELHPFLSHVRSTSIVRALLHITEEEDPSSIKHYPTDDRGSETCIVRRMYDITDQGPHEFLRNIAPMNERSPSLPNSPQRTPQGVSA</sequence>
<gene>
    <name evidence="2" type="ORF">EVAR_91201_1</name>
</gene>
<feature type="region of interest" description="Disordered" evidence="1">
    <location>
        <begin position="83"/>
        <end position="106"/>
    </location>
</feature>
<comment type="caution">
    <text evidence="2">The sequence shown here is derived from an EMBL/GenBank/DDBJ whole genome shotgun (WGS) entry which is preliminary data.</text>
</comment>
<evidence type="ECO:0000256" key="1">
    <source>
        <dbReference type="SAM" id="MobiDB-lite"/>
    </source>
</evidence>
<evidence type="ECO:0000313" key="2">
    <source>
        <dbReference type="EMBL" id="GBP88249.1"/>
    </source>
</evidence>
<keyword evidence="3" id="KW-1185">Reference proteome</keyword>
<organism evidence="2 3">
    <name type="scientific">Eumeta variegata</name>
    <name type="common">Bagworm moth</name>
    <name type="synonym">Eumeta japonica</name>
    <dbReference type="NCBI Taxonomy" id="151549"/>
    <lineage>
        <taxon>Eukaryota</taxon>
        <taxon>Metazoa</taxon>
        <taxon>Ecdysozoa</taxon>
        <taxon>Arthropoda</taxon>
        <taxon>Hexapoda</taxon>
        <taxon>Insecta</taxon>
        <taxon>Pterygota</taxon>
        <taxon>Neoptera</taxon>
        <taxon>Endopterygota</taxon>
        <taxon>Lepidoptera</taxon>
        <taxon>Glossata</taxon>
        <taxon>Ditrysia</taxon>
        <taxon>Tineoidea</taxon>
        <taxon>Psychidae</taxon>
        <taxon>Oiketicinae</taxon>
        <taxon>Eumeta</taxon>
    </lineage>
</organism>
<dbReference type="Proteomes" id="UP000299102">
    <property type="component" value="Unassembled WGS sequence"/>
</dbReference>
<dbReference type="OrthoDB" id="412981at2759"/>
<name>A0A4C1ZMX4_EUMVA</name>
<accession>A0A4C1ZMX4</accession>
<dbReference type="EMBL" id="BGZK01001916">
    <property type="protein sequence ID" value="GBP88249.1"/>
    <property type="molecule type" value="Genomic_DNA"/>
</dbReference>
<proteinExistence type="predicted"/>
<evidence type="ECO:0000313" key="3">
    <source>
        <dbReference type="Proteomes" id="UP000299102"/>
    </source>
</evidence>
<reference evidence="2 3" key="1">
    <citation type="journal article" date="2019" name="Commun. Biol.">
        <title>The bagworm genome reveals a unique fibroin gene that provides high tensile strength.</title>
        <authorList>
            <person name="Kono N."/>
            <person name="Nakamura H."/>
            <person name="Ohtoshi R."/>
            <person name="Tomita M."/>
            <person name="Numata K."/>
            <person name="Arakawa K."/>
        </authorList>
    </citation>
    <scope>NUCLEOTIDE SEQUENCE [LARGE SCALE GENOMIC DNA]</scope>
</reference>
<feature type="compositionally biased region" description="Polar residues" evidence="1">
    <location>
        <begin position="89"/>
        <end position="106"/>
    </location>
</feature>
<protein>
    <submittedName>
        <fullName evidence="2">Uncharacterized protein</fullName>
    </submittedName>
</protein>
<dbReference type="AlphaFoldDB" id="A0A4C1ZMX4"/>